<dbReference type="GO" id="GO:0022857">
    <property type="term" value="F:transmembrane transporter activity"/>
    <property type="evidence" value="ECO:0007669"/>
    <property type="project" value="InterPro"/>
</dbReference>
<dbReference type="OrthoDB" id="199378at2"/>
<feature type="transmembrane region" description="Helical" evidence="4">
    <location>
        <begin position="328"/>
        <end position="361"/>
    </location>
</feature>
<dbReference type="PANTHER" id="PTHR43596:SF1">
    <property type="entry name" value="ADP,ATP CARRIER PROTEIN"/>
    <property type="match status" value="1"/>
</dbReference>
<proteinExistence type="predicted"/>
<name>A0A0S2KDG6_9GAMM</name>
<feature type="transmembrane region" description="Helical" evidence="4">
    <location>
        <begin position="120"/>
        <end position="139"/>
    </location>
</feature>
<evidence type="ECO:0000256" key="4">
    <source>
        <dbReference type="SAM" id="Phobius"/>
    </source>
</evidence>
<evidence type="ECO:0000313" key="6">
    <source>
        <dbReference type="Proteomes" id="UP000065641"/>
    </source>
</evidence>
<evidence type="ECO:0000256" key="1">
    <source>
        <dbReference type="ARBA" id="ARBA00022692"/>
    </source>
</evidence>
<feature type="transmembrane region" description="Helical" evidence="4">
    <location>
        <begin position="151"/>
        <end position="174"/>
    </location>
</feature>
<protein>
    <recommendedName>
        <fullName evidence="7">MFS transporter</fullName>
    </recommendedName>
</protein>
<evidence type="ECO:0000313" key="5">
    <source>
        <dbReference type="EMBL" id="ALO46002.1"/>
    </source>
</evidence>
<dbReference type="KEGG" id="pspi:PS2015_1345"/>
<dbReference type="PATRIC" id="fig|1249552.3.peg.1349"/>
<evidence type="ECO:0000256" key="3">
    <source>
        <dbReference type="ARBA" id="ARBA00023136"/>
    </source>
</evidence>
<organism evidence="5 6">
    <name type="scientific">Pseudohongiella spirulinae</name>
    <dbReference type="NCBI Taxonomy" id="1249552"/>
    <lineage>
        <taxon>Bacteria</taxon>
        <taxon>Pseudomonadati</taxon>
        <taxon>Pseudomonadota</taxon>
        <taxon>Gammaproteobacteria</taxon>
        <taxon>Pseudomonadales</taxon>
        <taxon>Pseudohongiellaceae</taxon>
        <taxon>Pseudohongiella</taxon>
    </lineage>
</organism>
<dbReference type="PANTHER" id="PTHR43596">
    <property type="entry name" value="ADP,ATP CARRIER PROTEIN"/>
    <property type="match status" value="1"/>
</dbReference>
<feature type="transmembrane region" description="Helical" evidence="4">
    <location>
        <begin position="262"/>
        <end position="282"/>
    </location>
</feature>
<dbReference type="Proteomes" id="UP000065641">
    <property type="component" value="Chromosome"/>
</dbReference>
<accession>A0A0S2KDG6</accession>
<keyword evidence="3 4" id="KW-0472">Membrane</keyword>
<feature type="transmembrane region" description="Helical" evidence="4">
    <location>
        <begin position="56"/>
        <end position="74"/>
    </location>
</feature>
<gene>
    <name evidence="5" type="ORF">PS2015_1345</name>
</gene>
<dbReference type="RefSeq" id="WP_058021489.1">
    <property type="nucleotide sequence ID" value="NZ_CP013189.1"/>
</dbReference>
<feature type="transmembrane region" description="Helical" evidence="4">
    <location>
        <begin position="415"/>
        <end position="443"/>
    </location>
</feature>
<dbReference type="InterPro" id="IPR036259">
    <property type="entry name" value="MFS_trans_sf"/>
</dbReference>
<feature type="transmembrane region" description="Helical" evidence="4">
    <location>
        <begin position="21"/>
        <end position="40"/>
    </location>
</feature>
<dbReference type="EMBL" id="CP013189">
    <property type="protein sequence ID" value="ALO46002.1"/>
    <property type="molecule type" value="Genomic_DNA"/>
</dbReference>
<dbReference type="SUPFAM" id="SSF103473">
    <property type="entry name" value="MFS general substrate transporter"/>
    <property type="match status" value="1"/>
</dbReference>
<feature type="transmembrane region" description="Helical" evidence="4">
    <location>
        <begin position="86"/>
        <end position="105"/>
    </location>
</feature>
<keyword evidence="1 4" id="KW-0812">Transmembrane</keyword>
<keyword evidence="6" id="KW-1185">Reference proteome</keyword>
<dbReference type="InterPro" id="IPR011701">
    <property type="entry name" value="MFS"/>
</dbReference>
<dbReference type="Pfam" id="PF07690">
    <property type="entry name" value="MFS_1"/>
    <property type="match status" value="1"/>
</dbReference>
<sequence length="454" mass="50291">MQSAWHALINRSINIRQGEGPALFLSGLYYFLLLCAYYIIRPIRDDMGAAGGVENLAWLFTGTLVGMMILHPIYTAMVARMTRRRFIALVYRFFMLQLVLFYLAFQSLSGLSEVWAGRVFFIWTSVFNLFVISVFWSLVNDVFRPSQSKRLFGVIAVGGTAGALSGSGITSFLAAGLGPVTLLLVSAVLLEVAAHVARFLSDNEQKLALAAIKDEAEGKDRDLKQSRVPEADEISAEVDAKQHAVIGGGVLEGMYHVLRSPYLLGIAALMLMFTIVSTYLYFQQIAIVNEVYGDDRTGRTQLFANRDLIVNAITLIVQMFLTGRILRWLGVGISLALLPVISFVGFGLLAVAPVLLVVISFDIIRRAGNFAIQRPARESLYTVVSRTDKYKAKNFNDTFVYRVGDQVGAWSYTAMAWFGIGLSGLAVTMLPVSALWFVLAIWLGRQYQTQVRSQ</sequence>
<dbReference type="STRING" id="1249552.PS2015_1345"/>
<dbReference type="AlphaFoldDB" id="A0A0S2KDG6"/>
<evidence type="ECO:0000256" key="2">
    <source>
        <dbReference type="ARBA" id="ARBA00022989"/>
    </source>
</evidence>
<reference evidence="5 6" key="1">
    <citation type="submission" date="2015-11" db="EMBL/GenBank/DDBJ databases">
        <authorList>
            <person name="Zhang Y."/>
            <person name="Guo Z."/>
        </authorList>
    </citation>
    <scope>NUCLEOTIDE SEQUENCE [LARGE SCALE GENOMIC DNA]</scope>
    <source>
        <strain evidence="5 6">KCTC 32221</strain>
    </source>
</reference>
<keyword evidence="2 4" id="KW-1133">Transmembrane helix</keyword>
<dbReference type="Gene3D" id="1.20.1250.20">
    <property type="entry name" value="MFS general substrate transporter like domains"/>
    <property type="match status" value="1"/>
</dbReference>
<evidence type="ECO:0008006" key="7">
    <source>
        <dbReference type="Google" id="ProtNLM"/>
    </source>
</evidence>
<feature type="transmembrane region" description="Helical" evidence="4">
    <location>
        <begin position="302"/>
        <end position="321"/>
    </location>
</feature>